<dbReference type="Gene3D" id="3.40.50.300">
    <property type="entry name" value="P-loop containing nucleotide triphosphate hydrolases"/>
    <property type="match status" value="1"/>
</dbReference>
<dbReference type="GO" id="GO:0005524">
    <property type="term" value="F:ATP binding"/>
    <property type="evidence" value="ECO:0007669"/>
    <property type="project" value="UniProtKB-KW"/>
</dbReference>
<dbReference type="Pfam" id="PF13614">
    <property type="entry name" value="AAA_31"/>
    <property type="match status" value="1"/>
</dbReference>
<name>A0A2V1JUA4_EUBRA</name>
<dbReference type="EMBL" id="JRFU01000135">
    <property type="protein sequence ID" value="PWE86038.1"/>
    <property type="molecule type" value="Genomic_DNA"/>
</dbReference>
<evidence type="ECO:0000256" key="1">
    <source>
        <dbReference type="ARBA" id="ARBA00022741"/>
    </source>
</evidence>
<evidence type="ECO:0000313" key="4">
    <source>
        <dbReference type="EMBL" id="PWE86038.1"/>
    </source>
</evidence>
<dbReference type="SUPFAM" id="SSF52540">
    <property type="entry name" value="P-loop containing nucleoside triphosphate hydrolases"/>
    <property type="match status" value="1"/>
</dbReference>
<gene>
    <name evidence="4" type="ORF">LG34_12380</name>
</gene>
<dbReference type="Proteomes" id="UP000245288">
    <property type="component" value="Unassembled WGS sequence"/>
</dbReference>
<dbReference type="GO" id="GO:0051782">
    <property type="term" value="P:negative regulation of cell division"/>
    <property type="evidence" value="ECO:0007669"/>
    <property type="project" value="TreeGrafter"/>
</dbReference>
<dbReference type="GO" id="GO:0016887">
    <property type="term" value="F:ATP hydrolysis activity"/>
    <property type="evidence" value="ECO:0007669"/>
    <property type="project" value="TreeGrafter"/>
</dbReference>
<dbReference type="Gene3D" id="3.40.50.10850">
    <property type="entry name" value="Ntrc-like two-domain protein"/>
    <property type="match status" value="1"/>
</dbReference>
<feature type="domain" description="AAA" evidence="3">
    <location>
        <begin position="126"/>
        <end position="290"/>
    </location>
</feature>
<dbReference type="RefSeq" id="WP_109216260.1">
    <property type="nucleotide sequence ID" value="NZ_CABMEW010000009.1"/>
</dbReference>
<keyword evidence="5" id="KW-1185">Reference proteome</keyword>
<dbReference type="AlphaFoldDB" id="A0A2V1JUA4"/>
<sequence length="352" mass="40138">MDKPRVVIADTDENYIQSIELKFIEDFFDKVQLEIITDQEYFERLFMTPQSADILIVSEDLYDMSLQKHNIKNIFVMTEQHEEDQTEELNITKIFKYSSIKGIFNEILGQSAKDLKLAEEARTEPQIVVVTSAAGGVGKTTVAMGMCACLSQNYKKVLYINASNLQFFQYMMKDSTPISDMEVYVQLNTLEQCNYESIKHVIRKEVFSYLPPFKAALMSLGIEYDVYEKIAVMARDSREYDFIVVDTDSCFNLELSRLFDTADKVIVVTDQTKKSVYATNALVSSINGINSGKYIFLCNQFEKEKDNALISPEILLKFNVSEYVDAIPQCEKKDTGELGEDSGIKKAAFLII</sequence>
<reference evidence="4 5" key="1">
    <citation type="submission" date="2014-09" db="EMBL/GenBank/DDBJ databases">
        <title>Butyrate-producing bacteria isolated from human gut.</title>
        <authorList>
            <person name="Zhang Q."/>
            <person name="Zhao L."/>
        </authorList>
    </citation>
    <scope>NUCLEOTIDE SEQUENCE [LARGE SCALE GENOMIC DNA]</scope>
    <source>
        <strain evidence="4 5">21</strain>
    </source>
</reference>
<protein>
    <recommendedName>
        <fullName evidence="3">AAA domain-containing protein</fullName>
    </recommendedName>
</protein>
<evidence type="ECO:0000256" key="2">
    <source>
        <dbReference type="ARBA" id="ARBA00022840"/>
    </source>
</evidence>
<dbReference type="OrthoDB" id="3035369at2"/>
<proteinExistence type="predicted"/>
<organism evidence="4 5">
    <name type="scientific">Eubacterium ramulus</name>
    <dbReference type="NCBI Taxonomy" id="39490"/>
    <lineage>
        <taxon>Bacteria</taxon>
        <taxon>Bacillati</taxon>
        <taxon>Bacillota</taxon>
        <taxon>Clostridia</taxon>
        <taxon>Eubacteriales</taxon>
        <taxon>Eubacteriaceae</taxon>
        <taxon>Eubacterium</taxon>
    </lineage>
</organism>
<dbReference type="GO" id="GO:0009898">
    <property type="term" value="C:cytoplasmic side of plasma membrane"/>
    <property type="evidence" value="ECO:0007669"/>
    <property type="project" value="TreeGrafter"/>
</dbReference>
<dbReference type="InterPro" id="IPR050625">
    <property type="entry name" value="ParA/MinD_ATPase"/>
</dbReference>
<dbReference type="InterPro" id="IPR027417">
    <property type="entry name" value="P-loop_NTPase"/>
</dbReference>
<comment type="caution">
    <text evidence="4">The sequence shown here is derived from an EMBL/GenBank/DDBJ whole genome shotgun (WGS) entry which is preliminary data.</text>
</comment>
<dbReference type="GO" id="GO:0005829">
    <property type="term" value="C:cytosol"/>
    <property type="evidence" value="ECO:0007669"/>
    <property type="project" value="TreeGrafter"/>
</dbReference>
<accession>A0A2V1JUA4</accession>
<dbReference type="InterPro" id="IPR025669">
    <property type="entry name" value="AAA_dom"/>
</dbReference>
<evidence type="ECO:0000259" key="3">
    <source>
        <dbReference type="Pfam" id="PF13614"/>
    </source>
</evidence>
<keyword evidence="1" id="KW-0547">Nucleotide-binding</keyword>
<evidence type="ECO:0000313" key="5">
    <source>
        <dbReference type="Proteomes" id="UP000245288"/>
    </source>
</evidence>
<dbReference type="PANTHER" id="PTHR43384:SF6">
    <property type="entry name" value="SEPTUM SITE-DETERMINING PROTEIN MIND HOMOLOG, CHLOROPLASTIC"/>
    <property type="match status" value="1"/>
</dbReference>
<keyword evidence="2" id="KW-0067">ATP-binding</keyword>
<dbReference type="PANTHER" id="PTHR43384">
    <property type="entry name" value="SEPTUM SITE-DETERMINING PROTEIN MIND HOMOLOG, CHLOROPLASTIC-RELATED"/>
    <property type="match status" value="1"/>
</dbReference>